<keyword evidence="2" id="KW-0067">ATP-binding</keyword>
<dbReference type="Gene3D" id="1.20.120.720">
    <property type="entry name" value="Myosin VI head, motor domain, U50 subdomain"/>
    <property type="match status" value="1"/>
</dbReference>
<comment type="caution">
    <text evidence="9">The sequence shown here is derived from an EMBL/GenBank/DDBJ whole genome shotgun (WGS) entry which is preliminary data.</text>
</comment>
<feature type="domain" description="Myosin motor" evidence="8">
    <location>
        <begin position="75"/>
        <end position="304"/>
    </location>
</feature>
<feature type="compositionally biased region" description="Basic and acidic residues" evidence="7">
    <location>
        <begin position="25"/>
        <end position="52"/>
    </location>
</feature>
<dbReference type="PANTHER" id="PTHR22692:SF26">
    <property type="entry name" value="SH3 DOMAIN-CONTAINING PROTEIN"/>
    <property type="match status" value="1"/>
</dbReference>
<dbReference type="EMBL" id="JARBHB010000008">
    <property type="protein sequence ID" value="KAJ8877055.1"/>
    <property type="molecule type" value="Genomic_DNA"/>
</dbReference>
<dbReference type="Gene3D" id="6.20.240.20">
    <property type="match status" value="1"/>
</dbReference>
<evidence type="ECO:0000256" key="1">
    <source>
        <dbReference type="ARBA" id="ARBA00022741"/>
    </source>
</evidence>
<dbReference type="InterPro" id="IPR038185">
    <property type="entry name" value="MyTH4_dom_sf"/>
</dbReference>
<name>A0ABQ9GYF7_9NEOP</name>
<dbReference type="InterPro" id="IPR051567">
    <property type="entry name" value="Unconventional_Myosin_ATPase"/>
</dbReference>
<evidence type="ECO:0000256" key="6">
    <source>
        <dbReference type="SAM" id="Coils"/>
    </source>
</evidence>
<evidence type="ECO:0000256" key="2">
    <source>
        <dbReference type="ARBA" id="ARBA00022840"/>
    </source>
</evidence>
<evidence type="ECO:0000259" key="8">
    <source>
        <dbReference type="PROSITE" id="PS51456"/>
    </source>
</evidence>
<dbReference type="Gene3D" id="3.40.850.10">
    <property type="entry name" value="Kinesin motor domain"/>
    <property type="match status" value="1"/>
</dbReference>
<feature type="coiled-coil region" evidence="6">
    <location>
        <begin position="390"/>
        <end position="437"/>
    </location>
</feature>
<dbReference type="SUPFAM" id="SSF52540">
    <property type="entry name" value="P-loop containing nucleoside triphosphate hydrolases"/>
    <property type="match status" value="1"/>
</dbReference>
<dbReference type="InterPro" id="IPR001609">
    <property type="entry name" value="Myosin_head_motor_dom-like"/>
</dbReference>
<evidence type="ECO:0000256" key="4">
    <source>
        <dbReference type="ARBA" id="ARBA00023175"/>
    </source>
</evidence>
<accession>A0ABQ9GYF7</accession>
<evidence type="ECO:0000256" key="7">
    <source>
        <dbReference type="SAM" id="MobiDB-lite"/>
    </source>
</evidence>
<dbReference type="SMART" id="SM00242">
    <property type="entry name" value="MYSc"/>
    <property type="match status" value="1"/>
</dbReference>
<sequence length="604" mass="70956">MHLSFYNITQLPLLPTCKGRKKGAWLKEREREREEERERGEREREEKEDSRQRQRQSGKGKKRHKDTTLWFLGNCFPSRQGSDRSLLSKMNHNHGRNKNYIEPRSNEDQSFGLNHFAGVVTYDVKDFLEKNRDSFNADLKQLIYISSNKFLKNLFADDLAQAEDSKKRNLSLSFQFRKSLELLMKTLGSCHPFFVRCIKPNHFKKPKVFDRNLCCRQLRYSGMMETAKIRRAGFPIRHNFKEFVYRYRMLVPGIPHASKTDCTEASAKICDAVLGSGGAETYQLGKTKVFLKDAHDTILEQKREQVLAKSILILQRSIKTWVYRRRFLRLKKAAIVIQKYWRGRKPRQHFLCIRKGYLRLQVLIRSRVLRSAYLQSQAYIVKFQFKMKRLQELMILRKQEEAQLKKMGNKNYKAIAEENYKKRLVELQKEVQDSELGADVESLEDDDYVQLVDDIFGDIIEKSSPSTPQTPTKIITDVFGDLGAARQHSEEIIPMPQFPAPDRKDLSEFNFRKFAMTYFRGNINFQYSRRPIRHSLLELSHPGDQLLEDESLWPQGPWLYPEHGEMINSTHQSLFNPPYLNLLGTENCRQGNTSYQHQLHTKGV</sequence>
<gene>
    <name evidence="9" type="ORF">PR048_021507</name>
</gene>
<dbReference type="Gene3D" id="1.25.40.530">
    <property type="entry name" value="MyTH4 domain"/>
    <property type="match status" value="1"/>
</dbReference>
<evidence type="ECO:0000256" key="5">
    <source>
        <dbReference type="PROSITE-ProRule" id="PRU00782"/>
    </source>
</evidence>
<dbReference type="CDD" id="cd23767">
    <property type="entry name" value="IQCD"/>
    <property type="match status" value="1"/>
</dbReference>
<dbReference type="SMART" id="SM00015">
    <property type="entry name" value="IQ"/>
    <property type="match status" value="2"/>
</dbReference>
<keyword evidence="5" id="KW-0009">Actin-binding</keyword>
<protein>
    <recommendedName>
        <fullName evidence="8">Myosin motor domain-containing protein</fullName>
    </recommendedName>
</protein>
<comment type="caution">
    <text evidence="5">Lacks conserved residue(s) required for the propagation of feature annotation.</text>
</comment>
<evidence type="ECO:0000313" key="9">
    <source>
        <dbReference type="EMBL" id="KAJ8877055.1"/>
    </source>
</evidence>
<feature type="compositionally biased region" description="Basic residues" evidence="7">
    <location>
        <begin position="53"/>
        <end position="64"/>
    </location>
</feature>
<dbReference type="InterPro" id="IPR036961">
    <property type="entry name" value="Kinesin_motor_dom_sf"/>
</dbReference>
<evidence type="ECO:0000256" key="3">
    <source>
        <dbReference type="ARBA" id="ARBA00023123"/>
    </source>
</evidence>
<comment type="similarity">
    <text evidence="5">Belongs to the TRAFAC class myosin-kinesin ATPase superfamily. Myosin family.</text>
</comment>
<keyword evidence="1" id="KW-0547">Nucleotide-binding</keyword>
<dbReference type="Gene3D" id="1.20.5.190">
    <property type="match status" value="1"/>
</dbReference>
<keyword evidence="4" id="KW-0505">Motor protein</keyword>
<dbReference type="Proteomes" id="UP001159363">
    <property type="component" value="Chromosome 7"/>
</dbReference>
<reference evidence="9 10" key="1">
    <citation type="submission" date="2023-02" db="EMBL/GenBank/DDBJ databases">
        <title>LHISI_Scaffold_Assembly.</title>
        <authorList>
            <person name="Stuart O.P."/>
            <person name="Cleave R."/>
            <person name="Magrath M.J.L."/>
            <person name="Mikheyev A.S."/>
        </authorList>
    </citation>
    <scope>NUCLEOTIDE SEQUENCE [LARGE SCALE GENOMIC DNA]</scope>
    <source>
        <strain evidence="9">Daus_M_001</strain>
        <tissue evidence="9">Leg muscle</tissue>
    </source>
</reference>
<dbReference type="PROSITE" id="PS51456">
    <property type="entry name" value="MYOSIN_MOTOR"/>
    <property type="match status" value="1"/>
</dbReference>
<keyword evidence="3 5" id="KW-0518">Myosin</keyword>
<dbReference type="Pfam" id="PF00612">
    <property type="entry name" value="IQ"/>
    <property type="match status" value="1"/>
</dbReference>
<dbReference type="InterPro" id="IPR027417">
    <property type="entry name" value="P-loop_NTPase"/>
</dbReference>
<dbReference type="PANTHER" id="PTHR22692">
    <property type="entry name" value="MYOSIN VII, XV"/>
    <property type="match status" value="1"/>
</dbReference>
<organism evidence="9 10">
    <name type="scientific">Dryococelus australis</name>
    <dbReference type="NCBI Taxonomy" id="614101"/>
    <lineage>
        <taxon>Eukaryota</taxon>
        <taxon>Metazoa</taxon>
        <taxon>Ecdysozoa</taxon>
        <taxon>Arthropoda</taxon>
        <taxon>Hexapoda</taxon>
        <taxon>Insecta</taxon>
        <taxon>Pterygota</taxon>
        <taxon>Neoptera</taxon>
        <taxon>Polyneoptera</taxon>
        <taxon>Phasmatodea</taxon>
        <taxon>Verophasmatodea</taxon>
        <taxon>Anareolatae</taxon>
        <taxon>Phasmatidae</taxon>
        <taxon>Eurycanthinae</taxon>
        <taxon>Dryococelus</taxon>
    </lineage>
</organism>
<keyword evidence="6" id="KW-0175">Coiled coil</keyword>
<proteinExistence type="inferred from homology"/>
<dbReference type="Pfam" id="PF00063">
    <property type="entry name" value="Myosin_head"/>
    <property type="match status" value="1"/>
</dbReference>
<feature type="region of interest" description="Disordered" evidence="7">
    <location>
        <begin position="20"/>
        <end position="64"/>
    </location>
</feature>
<feature type="region of interest" description="Actin-binding" evidence="5">
    <location>
        <begin position="180"/>
        <end position="202"/>
    </location>
</feature>
<dbReference type="Gene3D" id="1.20.58.530">
    <property type="match status" value="1"/>
</dbReference>
<evidence type="ECO:0000313" key="10">
    <source>
        <dbReference type="Proteomes" id="UP001159363"/>
    </source>
</evidence>
<dbReference type="PROSITE" id="PS50096">
    <property type="entry name" value="IQ"/>
    <property type="match status" value="1"/>
</dbReference>
<dbReference type="InterPro" id="IPR000048">
    <property type="entry name" value="IQ_motif_EF-hand-BS"/>
</dbReference>
<keyword evidence="10" id="KW-1185">Reference proteome</keyword>